<keyword evidence="7" id="KW-0456">Lyase</keyword>
<dbReference type="OrthoDB" id="8660908at2"/>
<keyword evidence="5 11" id="KW-0732">Signal</keyword>
<evidence type="ECO:0000313" key="14">
    <source>
        <dbReference type="EMBL" id="ACZ22552.1"/>
    </source>
</evidence>
<dbReference type="SUPFAM" id="SSF51126">
    <property type="entry name" value="Pectin lyase-like"/>
    <property type="match status" value="1"/>
</dbReference>
<comment type="cofactor">
    <cofactor evidence="1">
        <name>Ca(2+)</name>
        <dbReference type="ChEBI" id="CHEBI:29108"/>
    </cofactor>
</comment>
<protein>
    <submittedName>
        <fullName evidence="14">Uncharacterized protein</fullName>
    </submittedName>
</protein>
<feature type="transmembrane region" description="Helical" evidence="10">
    <location>
        <begin position="881"/>
        <end position="899"/>
    </location>
</feature>
<dbReference type="KEGG" id="ske:Sked_26480"/>
<feature type="compositionally biased region" description="Low complexity" evidence="9">
    <location>
        <begin position="823"/>
        <end position="835"/>
    </location>
</feature>
<keyword evidence="10" id="KW-1133">Transmembrane helix</keyword>
<feature type="region of interest" description="Disordered" evidence="9">
    <location>
        <begin position="613"/>
        <end position="633"/>
    </location>
</feature>
<comment type="subcellular location">
    <subcellularLocation>
        <location evidence="2">Secreted</location>
    </subcellularLocation>
</comment>
<evidence type="ECO:0000259" key="13">
    <source>
        <dbReference type="Pfam" id="PF25849"/>
    </source>
</evidence>
<organism evidence="14 15">
    <name type="scientific">Sanguibacter keddieii (strain ATCC 51767 / DSM 10542 / NCFB 3025 / ST-74)</name>
    <dbReference type="NCBI Taxonomy" id="446469"/>
    <lineage>
        <taxon>Bacteria</taxon>
        <taxon>Bacillati</taxon>
        <taxon>Actinomycetota</taxon>
        <taxon>Actinomycetes</taxon>
        <taxon>Micrococcales</taxon>
        <taxon>Sanguibacteraceae</taxon>
        <taxon>Sanguibacter</taxon>
    </lineage>
</organism>
<dbReference type="Gene3D" id="2.160.20.10">
    <property type="entry name" value="Single-stranded right-handed beta-helix, Pectin lyase-like"/>
    <property type="match status" value="1"/>
</dbReference>
<evidence type="ECO:0000256" key="11">
    <source>
        <dbReference type="SAM" id="SignalP"/>
    </source>
</evidence>
<sequence length="907" mass="95561">MARSSTLLAVLALTGAVVLVPSTPAVSAVEPEPPVPVAEPDVQAERTWTSGFAGNAGNGSATVHDDGSVTMTAVDGKIAESEDGFLYYSTEIDASTENFTLTATFHVDEASAVDNQGGYGIIAVDSFQPGSKNHRYFNSAASTFARQTDPVSGEFRYGTPGGRFVSGYTDPSDVASTARSMRDSAAFDWDFKSDLQTPTNTNPPKIEEGDTHTLTLRKSNTGFHAWMDGAVEDEVIAYSPEMLEQQSTGTITVGVFVGRKLTVTASDITLTTVHPDDDDPATERPWTVLEPDVRLASTATTSASVYDAWFTSALRGHLTLLRPDGEVVAQDLPVEKVVPTVVPVPLDDGTNHLTAVFTPLPAAEQDLGDHVRLSSEDPVRREVTIEVRRYGVPGDALHVAPDGSPDGLGTRASPLDVATAVAYAQPGQQVVARGGTYRPTSKILVDRGNDGRPGEEIWFMSAPGELAVFDLSASPDGGFDLRGDHWHFYDLEVTGAQGRQKAFAISGHHNVVERLHTHHNGNTGLQITGYDTEPRSMWPSHNLVLSSESHHNMDPQRNDADGFAAKLTVGPGNVFRYCISHHNVDDGFDLYAKSTLGPHGPVRIEHSVAYRNGYLTDDPDEQSPQSGKGFKLGGESIPLMNELHNSVAWHNVTQGVASNSSPDAVVTDVTTYDNHANNLTLSTSTHPTTDYRVSGFLSASPRGADVVSLRGQDDTVRTATSNYLDGRNVAGTAVDDSWFTSVDTTVRPTIADDGSVDLHGLFELTDAAPADTGARLLPNPDPTVVVVGPEPGAGSEPVDPVEPVDPTDPEVPGDEGPGDEGPGTEQPGQPTTEPVDPADPTVPTAVGDGAGRGGATVDVADGTAAADGRAPRLAATGTSPAPAVAGAALLLLGASLLVLRSAQHRRG</sequence>
<dbReference type="InterPro" id="IPR039448">
    <property type="entry name" value="Beta_helix"/>
</dbReference>
<keyword evidence="6" id="KW-0106">Calcium</keyword>
<evidence type="ECO:0000256" key="10">
    <source>
        <dbReference type="SAM" id="Phobius"/>
    </source>
</evidence>
<evidence type="ECO:0000256" key="4">
    <source>
        <dbReference type="ARBA" id="ARBA00022723"/>
    </source>
</evidence>
<evidence type="ECO:0000259" key="12">
    <source>
        <dbReference type="Pfam" id="PF13229"/>
    </source>
</evidence>
<reference evidence="14 15" key="1">
    <citation type="journal article" date="2009" name="Stand. Genomic Sci.">
        <title>Complete genome sequence of Sanguibacter keddieii type strain (ST-74).</title>
        <authorList>
            <person name="Ivanova N."/>
            <person name="Sikorski J."/>
            <person name="Sims D."/>
            <person name="Brettin T."/>
            <person name="Detter J.C."/>
            <person name="Han C."/>
            <person name="Lapidus A."/>
            <person name="Copeland A."/>
            <person name="Glavina Del Rio T."/>
            <person name="Nolan M."/>
            <person name="Chen F."/>
            <person name="Lucas S."/>
            <person name="Tice H."/>
            <person name="Cheng J.F."/>
            <person name="Bruce D."/>
            <person name="Goodwin L."/>
            <person name="Pitluck S."/>
            <person name="Pati A."/>
            <person name="Mavromatis K."/>
            <person name="Chen A."/>
            <person name="Palaniappan K."/>
            <person name="D'haeseleer P."/>
            <person name="Chain P."/>
            <person name="Bristow J."/>
            <person name="Eisen J.A."/>
            <person name="Markowitz V."/>
            <person name="Hugenholtz P."/>
            <person name="Goker M."/>
            <person name="Pukall R."/>
            <person name="Klenk H.P."/>
            <person name="Kyrpides N.C."/>
        </authorList>
    </citation>
    <scope>NUCLEOTIDE SEQUENCE [LARGE SCALE GENOMIC DNA]</scope>
    <source>
        <strain evidence="15">ATCC 51767 / DSM 10542 / NCFB 3025 / ST-74</strain>
    </source>
</reference>
<dbReference type="EMBL" id="CP001819">
    <property type="protein sequence ID" value="ACZ22552.1"/>
    <property type="molecule type" value="Genomic_DNA"/>
</dbReference>
<evidence type="ECO:0000313" key="15">
    <source>
        <dbReference type="Proteomes" id="UP000000322"/>
    </source>
</evidence>
<evidence type="ECO:0000256" key="9">
    <source>
        <dbReference type="SAM" id="MobiDB-lite"/>
    </source>
</evidence>
<keyword evidence="15" id="KW-1185">Reference proteome</keyword>
<feature type="region of interest" description="Disordered" evidence="9">
    <location>
        <begin position="772"/>
        <end position="858"/>
    </location>
</feature>
<dbReference type="eggNOG" id="COG5263">
    <property type="taxonomic scope" value="Bacteria"/>
</dbReference>
<keyword evidence="10" id="KW-0472">Membrane</keyword>
<dbReference type="STRING" id="446469.Sked_26480"/>
<dbReference type="PANTHER" id="PTHR40088:SF1">
    <property type="entry name" value="PECTATE LYASE PEL9"/>
    <property type="match status" value="1"/>
</dbReference>
<evidence type="ECO:0000256" key="2">
    <source>
        <dbReference type="ARBA" id="ARBA00004613"/>
    </source>
</evidence>
<comment type="similarity">
    <text evidence="8">Belongs to the polysaccharide lyase 9 family.</text>
</comment>
<name>D1BKS5_SANKS</name>
<dbReference type="PANTHER" id="PTHR40088">
    <property type="entry name" value="PECTATE LYASE (EUROFUNG)"/>
    <property type="match status" value="1"/>
</dbReference>
<dbReference type="Pfam" id="PF25849">
    <property type="entry name" value="PelX_N"/>
    <property type="match status" value="1"/>
</dbReference>
<dbReference type="GO" id="GO:0005576">
    <property type="term" value="C:extracellular region"/>
    <property type="evidence" value="ECO:0007669"/>
    <property type="project" value="UniProtKB-SubCell"/>
</dbReference>
<dbReference type="InterPro" id="IPR012334">
    <property type="entry name" value="Pectin_lyas_fold"/>
</dbReference>
<feature type="chain" id="PRO_5003020580" evidence="11">
    <location>
        <begin position="28"/>
        <end position="907"/>
    </location>
</feature>
<proteinExistence type="inferred from homology"/>
<accession>D1BKS5</accession>
<keyword evidence="10" id="KW-0812">Transmembrane</keyword>
<dbReference type="GO" id="GO:0046872">
    <property type="term" value="F:metal ion binding"/>
    <property type="evidence" value="ECO:0007669"/>
    <property type="project" value="UniProtKB-KW"/>
</dbReference>
<evidence type="ECO:0000256" key="7">
    <source>
        <dbReference type="ARBA" id="ARBA00023239"/>
    </source>
</evidence>
<keyword evidence="3" id="KW-0964">Secreted</keyword>
<evidence type="ECO:0000256" key="6">
    <source>
        <dbReference type="ARBA" id="ARBA00022837"/>
    </source>
</evidence>
<dbReference type="InterPro" id="IPR052052">
    <property type="entry name" value="Polysaccharide_Lyase_9"/>
</dbReference>
<dbReference type="HOGENOM" id="CLU_320012_0_0_11"/>
<feature type="signal peptide" evidence="11">
    <location>
        <begin position="1"/>
        <end position="27"/>
    </location>
</feature>
<keyword evidence="4" id="KW-0479">Metal-binding</keyword>
<evidence type="ECO:0000256" key="1">
    <source>
        <dbReference type="ARBA" id="ARBA00001913"/>
    </source>
</evidence>
<dbReference type="RefSeq" id="WP_012867621.1">
    <property type="nucleotide sequence ID" value="NC_013521.1"/>
</dbReference>
<dbReference type="AlphaFoldDB" id="D1BKS5"/>
<evidence type="ECO:0000256" key="8">
    <source>
        <dbReference type="ARBA" id="ARBA00038263"/>
    </source>
</evidence>
<dbReference type="InterPro" id="IPR006626">
    <property type="entry name" value="PbH1"/>
</dbReference>
<dbReference type="SMART" id="SM00710">
    <property type="entry name" value="PbH1"/>
    <property type="match status" value="4"/>
</dbReference>
<gene>
    <name evidence="14" type="ordered locus">Sked_26480</name>
</gene>
<evidence type="ECO:0000256" key="5">
    <source>
        <dbReference type="ARBA" id="ARBA00022729"/>
    </source>
</evidence>
<dbReference type="InterPro" id="IPR011050">
    <property type="entry name" value="Pectin_lyase_fold/virulence"/>
</dbReference>
<feature type="domain" description="Right handed beta helix" evidence="12">
    <location>
        <begin position="486"/>
        <end position="665"/>
    </location>
</feature>
<dbReference type="Pfam" id="PF13229">
    <property type="entry name" value="Beta_helix"/>
    <property type="match status" value="1"/>
</dbReference>
<dbReference type="InterPro" id="IPR058953">
    <property type="entry name" value="PelX-like_N"/>
</dbReference>
<feature type="domain" description="Pectate disaccharide-lyase-like N-terminal" evidence="13">
    <location>
        <begin position="66"/>
        <end position="127"/>
    </location>
</feature>
<feature type="compositionally biased region" description="Acidic residues" evidence="9">
    <location>
        <begin position="805"/>
        <end position="818"/>
    </location>
</feature>
<dbReference type="CAZy" id="PL9">
    <property type="family name" value="Polysaccharide Lyase Family 9"/>
</dbReference>
<dbReference type="GO" id="GO:0016837">
    <property type="term" value="F:carbon-oxygen lyase activity, acting on polysaccharides"/>
    <property type="evidence" value="ECO:0007669"/>
    <property type="project" value="TreeGrafter"/>
</dbReference>
<dbReference type="Proteomes" id="UP000000322">
    <property type="component" value="Chromosome"/>
</dbReference>
<evidence type="ECO:0000256" key="3">
    <source>
        <dbReference type="ARBA" id="ARBA00022525"/>
    </source>
</evidence>